<keyword evidence="2" id="KW-1185">Reference proteome</keyword>
<gene>
    <name evidence="1" type="ORF">LTR37_002555</name>
</gene>
<name>A0ACC3NSY5_9PEZI</name>
<organism evidence="1 2">
    <name type="scientific">Vermiconidia calcicola</name>
    <dbReference type="NCBI Taxonomy" id="1690605"/>
    <lineage>
        <taxon>Eukaryota</taxon>
        <taxon>Fungi</taxon>
        <taxon>Dikarya</taxon>
        <taxon>Ascomycota</taxon>
        <taxon>Pezizomycotina</taxon>
        <taxon>Dothideomycetes</taxon>
        <taxon>Dothideomycetidae</taxon>
        <taxon>Mycosphaerellales</taxon>
        <taxon>Extremaceae</taxon>
        <taxon>Vermiconidia</taxon>
    </lineage>
</organism>
<comment type="caution">
    <text evidence="1">The sequence shown here is derived from an EMBL/GenBank/DDBJ whole genome shotgun (WGS) entry which is preliminary data.</text>
</comment>
<dbReference type="Proteomes" id="UP001281147">
    <property type="component" value="Unassembled WGS sequence"/>
</dbReference>
<evidence type="ECO:0000313" key="2">
    <source>
        <dbReference type="Proteomes" id="UP001281147"/>
    </source>
</evidence>
<sequence>MANNRAKGTGNADQKTLPIRQDNGCSHAEDSGPVDRPDTPLHSQTSLTEEKSKGYSTLRKSGKNTIPSAAGPPSSMDSKVVDWLFDPDGPWNPRTAGGSSNFRRSDGKVIDSDPRNMDTRGGDGQDQPVAKEERPAGGSAKS</sequence>
<evidence type="ECO:0000313" key="1">
    <source>
        <dbReference type="EMBL" id="KAK3722122.1"/>
    </source>
</evidence>
<proteinExistence type="predicted"/>
<dbReference type="EMBL" id="JAUTXU010000014">
    <property type="protein sequence ID" value="KAK3722122.1"/>
    <property type="molecule type" value="Genomic_DNA"/>
</dbReference>
<protein>
    <submittedName>
        <fullName evidence="1">Uncharacterized protein</fullName>
    </submittedName>
</protein>
<reference evidence="1" key="1">
    <citation type="submission" date="2023-07" db="EMBL/GenBank/DDBJ databases">
        <title>Black Yeasts Isolated from many extreme environments.</title>
        <authorList>
            <person name="Coleine C."/>
            <person name="Stajich J.E."/>
            <person name="Selbmann L."/>
        </authorList>
    </citation>
    <scope>NUCLEOTIDE SEQUENCE</scope>
    <source>
        <strain evidence="1">CCFEE 5714</strain>
    </source>
</reference>
<accession>A0ACC3NSY5</accession>